<dbReference type="EMBL" id="JBCGDO010000025">
    <property type="protein sequence ID" value="MEM0543771.1"/>
    <property type="molecule type" value="Genomic_DNA"/>
</dbReference>
<comment type="caution">
    <text evidence="1">The sequence shown here is derived from an EMBL/GenBank/DDBJ whole genome shotgun (WGS) entry which is preliminary data.</text>
</comment>
<accession>A0ABU9N8Y7</accession>
<proteinExistence type="predicted"/>
<name>A0ABU9N8Y7_9FLAO</name>
<evidence type="ECO:0000313" key="2">
    <source>
        <dbReference type="Proteomes" id="UP001460072"/>
    </source>
</evidence>
<dbReference type="RefSeq" id="WP_342696948.1">
    <property type="nucleotide sequence ID" value="NZ_JBCGDO010000025.1"/>
</dbReference>
<gene>
    <name evidence="1" type="ORF">WFZ85_14195</name>
</gene>
<organism evidence="1 2">
    <name type="scientific">Flavobacterium aureirubrum</name>
    <dbReference type="NCBI Taxonomy" id="3133147"/>
    <lineage>
        <taxon>Bacteria</taxon>
        <taxon>Pseudomonadati</taxon>
        <taxon>Bacteroidota</taxon>
        <taxon>Flavobacteriia</taxon>
        <taxon>Flavobacteriales</taxon>
        <taxon>Flavobacteriaceae</taxon>
        <taxon>Flavobacterium</taxon>
    </lineage>
</organism>
<sequence>MQYKDKVTTGSIEQQLSNAIKITNDYYAKEFIKLKMAYANFRANDIRLIDLNSKSCYYLTNH</sequence>
<dbReference type="Proteomes" id="UP001460072">
    <property type="component" value="Unassembled WGS sequence"/>
</dbReference>
<protein>
    <submittedName>
        <fullName evidence="1">Uncharacterized protein</fullName>
    </submittedName>
</protein>
<reference evidence="1 2" key="1">
    <citation type="submission" date="2024-03" db="EMBL/GenBank/DDBJ databases">
        <title>Two novel species of the genus Flavobacterium exhibiting potentially degradation of complex polysaccharides.</title>
        <authorList>
            <person name="Lian X."/>
        </authorList>
    </citation>
    <scope>NUCLEOTIDE SEQUENCE [LARGE SCALE GENOMIC DNA]</scope>
    <source>
        <strain evidence="2">j3</strain>
    </source>
</reference>
<keyword evidence="2" id="KW-1185">Reference proteome</keyword>
<evidence type="ECO:0000313" key="1">
    <source>
        <dbReference type="EMBL" id="MEM0543771.1"/>
    </source>
</evidence>